<gene>
    <name evidence="8" type="ORF">FRX31_003546</name>
</gene>
<dbReference type="InterPro" id="IPR013763">
    <property type="entry name" value="Cyclin-like_dom"/>
</dbReference>
<accession>A0A7J6XEN3</accession>
<evidence type="ECO:0000256" key="2">
    <source>
        <dbReference type="ARBA" id="ARBA00022618"/>
    </source>
</evidence>
<dbReference type="InterPro" id="IPR006671">
    <property type="entry name" value="Cyclin_N"/>
</dbReference>
<sequence length="632" mass="72316">MNESASSILQQSNSVRKRKLPVTFTKKLRSKIPRRKRFQISPILTGSLNSLFSDDNKPELSAVQAASCASSCFPGEDSSLSTWLSAEPENKKRRSTRQKKSFEDVRGFEVARGADVQIFLQLENRPITRTYLKQIESERELKLKGYGDLGVELSETSCVESSSVTEIGVLIKSGELSENNLKFNDRAHRLLDKEEQVDLTAASDAISLSEVSCVQQENAQIVYEQGDFDEKSSKLKVAELTEDEANEDVSVFSDETNRAPELSFSEISGNYLESNVTTLDQKPKDLGLEYSLACSEKFSYEENSDYSTSHELILSEFESEFFPKSSSLEFSDYSPSMLIDSLDYSSQESDINCTPPVYFPFFVQYQKQFAKLNSSIAIEASNQVQEEFYDEFTLLRFQNEEYEESYRKFRCRERKLVLHDYAEDYSSITEFGDLVLKQRLLMINWIVQQSNALELHSETLFLGVSLLDRFLSQGYFKHKRKLQILGIACLTLATRIEENQPYNCVNKSTFHVGKNAYSRSEVIGMEWLVQEILNFQCFLPTIHNFLWFYLKAANANAEVEKRTNYLAVLSLLDQERLCYWPSTVAAGLVILASLAANQESSCQWVMETHVRTKNDDLPECIQSLEWLVNYVR</sequence>
<dbReference type="OrthoDB" id="5590282at2759"/>
<organism evidence="8 9">
    <name type="scientific">Thalictrum thalictroides</name>
    <name type="common">Rue-anemone</name>
    <name type="synonym">Anemone thalictroides</name>
    <dbReference type="NCBI Taxonomy" id="46969"/>
    <lineage>
        <taxon>Eukaryota</taxon>
        <taxon>Viridiplantae</taxon>
        <taxon>Streptophyta</taxon>
        <taxon>Embryophyta</taxon>
        <taxon>Tracheophyta</taxon>
        <taxon>Spermatophyta</taxon>
        <taxon>Magnoliopsida</taxon>
        <taxon>Ranunculales</taxon>
        <taxon>Ranunculaceae</taxon>
        <taxon>Thalictroideae</taxon>
        <taxon>Thalictrum</taxon>
    </lineage>
</organism>
<dbReference type="Pfam" id="PF00134">
    <property type="entry name" value="Cyclin_N"/>
    <property type="match status" value="1"/>
</dbReference>
<evidence type="ECO:0000256" key="3">
    <source>
        <dbReference type="ARBA" id="ARBA00023127"/>
    </source>
</evidence>
<proteinExistence type="inferred from homology"/>
<dbReference type="InterPro" id="IPR048258">
    <property type="entry name" value="Cyclins_cyclin-box"/>
</dbReference>
<dbReference type="InterPro" id="IPR036915">
    <property type="entry name" value="Cyclin-like_sf"/>
</dbReference>
<dbReference type="Proteomes" id="UP000554482">
    <property type="component" value="Unassembled WGS sequence"/>
</dbReference>
<dbReference type="Pfam" id="PF02984">
    <property type="entry name" value="Cyclin_C"/>
    <property type="match status" value="1"/>
</dbReference>
<feature type="domain" description="Cyclin-like" evidence="7">
    <location>
        <begin position="444"/>
        <end position="531"/>
    </location>
</feature>
<comment type="similarity">
    <text evidence="1 6">Belongs to the cyclin family.</text>
</comment>
<protein>
    <submittedName>
        <fullName evidence="8">Cyclin</fullName>
    </submittedName>
</protein>
<evidence type="ECO:0000256" key="1">
    <source>
        <dbReference type="ARBA" id="ARBA00008742"/>
    </source>
</evidence>
<evidence type="ECO:0000259" key="7">
    <source>
        <dbReference type="SMART" id="SM00385"/>
    </source>
</evidence>
<keyword evidence="4" id="KW-0469">Meiosis</keyword>
<dbReference type="Gene3D" id="1.10.472.10">
    <property type="entry name" value="Cyclin-like"/>
    <property type="match status" value="2"/>
</dbReference>
<dbReference type="InterPro" id="IPR004367">
    <property type="entry name" value="Cyclin_C-dom"/>
</dbReference>
<dbReference type="SMART" id="SM00385">
    <property type="entry name" value="CYCLIN"/>
    <property type="match status" value="1"/>
</dbReference>
<dbReference type="GO" id="GO:0007129">
    <property type="term" value="P:homologous chromosome pairing at meiosis"/>
    <property type="evidence" value="ECO:0007669"/>
    <property type="project" value="UniProtKB-ARBA"/>
</dbReference>
<comment type="caution">
    <text evidence="8">The sequence shown here is derived from an EMBL/GenBank/DDBJ whole genome shotgun (WGS) entry which is preliminary data.</text>
</comment>
<keyword evidence="3 6" id="KW-0195">Cyclin</keyword>
<dbReference type="GO" id="GO:0051301">
    <property type="term" value="P:cell division"/>
    <property type="evidence" value="ECO:0007669"/>
    <property type="project" value="UniProtKB-KW"/>
</dbReference>
<keyword evidence="2" id="KW-0132">Cell division</keyword>
<dbReference type="FunFam" id="1.10.472.10:FF:000100">
    <property type="entry name" value="Cyclin-SDS"/>
    <property type="match status" value="1"/>
</dbReference>
<evidence type="ECO:0000313" key="8">
    <source>
        <dbReference type="EMBL" id="KAF5206872.1"/>
    </source>
</evidence>
<name>A0A7J6XEN3_THATH</name>
<dbReference type="PROSITE" id="PS00292">
    <property type="entry name" value="CYCLINS"/>
    <property type="match status" value="1"/>
</dbReference>
<dbReference type="PANTHER" id="PTHR10177">
    <property type="entry name" value="CYCLINS"/>
    <property type="match status" value="1"/>
</dbReference>
<dbReference type="CDD" id="cd20721">
    <property type="entry name" value="CYCLIN_SDS-like_rpt2"/>
    <property type="match status" value="1"/>
</dbReference>
<dbReference type="SUPFAM" id="SSF47954">
    <property type="entry name" value="Cyclin-like"/>
    <property type="match status" value="2"/>
</dbReference>
<keyword evidence="9" id="KW-1185">Reference proteome</keyword>
<reference evidence="8 9" key="1">
    <citation type="submission" date="2020-06" db="EMBL/GenBank/DDBJ databases">
        <title>Transcriptomic and genomic resources for Thalictrum thalictroides and T. hernandezii: Facilitating candidate gene discovery in an emerging model plant lineage.</title>
        <authorList>
            <person name="Arias T."/>
            <person name="Riano-Pachon D.M."/>
            <person name="Di Stilio V.S."/>
        </authorList>
    </citation>
    <scope>NUCLEOTIDE SEQUENCE [LARGE SCALE GENOMIC DNA]</scope>
    <source>
        <strain evidence="9">cv. WT478/WT964</strain>
        <tissue evidence="8">Leaves</tissue>
    </source>
</reference>
<evidence type="ECO:0000256" key="6">
    <source>
        <dbReference type="RuleBase" id="RU000383"/>
    </source>
</evidence>
<dbReference type="EMBL" id="JABWDY010002151">
    <property type="protein sequence ID" value="KAF5206872.1"/>
    <property type="molecule type" value="Genomic_DNA"/>
</dbReference>
<evidence type="ECO:0000256" key="4">
    <source>
        <dbReference type="ARBA" id="ARBA00023254"/>
    </source>
</evidence>
<dbReference type="InterPro" id="IPR039361">
    <property type="entry name" value="Cyclin"/>
</dbReference>
<evidence type="ECO:0000313" key="9">
    <source>
        <dbReference type="Proteomes" id="UP000554482"/>
    </source>
</evidence>
<keyword evidence="5" id="KW-0131">Cell cycle</keyword>
<evidence type="ECO:0000256" key="5">
    <source>
        <dbReference type="ARBA" id="ARBA00023306"/>
    </source>
</evidence>
<dbReference type="AlphaFoldDB" id="A0A7J6XEN3"/>